<sequence>EQHRGPVSGHAGAAHAPGHPCRDAVPLGRCSRGARCPGGLEPGFGRRQCPGGRAGAAELDGLEGCLLRALPGLRPEHPVARRRAPGRRAHQARGRQRRQGLARRAAPARLGAGGGPHHRRLPL</sequence>
<dbReference type="EMBL" id="CADCUK010000043">
    <property type="protein sequence ID" value="CAA9366223.1"/>
    <property type="molecule type" value="Genomic_DNA"/>
</dbReference>
<accession>A0A6J4MTB5</accession>
<feature type="region of interest" description="Disordered" evidence="1">
    <location>
        <begin position="1"/>
        <end position="28"/>
    </location>
</feature>
<evidence type="ECO:0000256" key="1">
    <source>
        <dbReference type="SAM" id="MobiDB-lite"/>
    </source>
</evidence>
<organism evidence="2">
    <name type="scientific">uncultured Nocardioidaceae bacterium</name>
    <dbReference type="NCBI Taxonomy" id="253824"/>
    <lineage>
        <taxon>Bacteria</taxon>
        <taxon>Bacillati</taxon>
        <taxon>Actinomycetota</taxon>
        <taxon>Actinomycetes</taxon>
        <taxon>Propionibacteriales</taxon>
        <taxon>Nocardioidaceae</taxon>
        <taxon>environmental samples</taxon>
    </lineage>
</organism>
<feature type="non-terminal residue" evidence="2">
    <location>
        <position position="123"/>
    </location>
</feature>
<feature type="compositionally biased region" description="Basic residues" evidence="1">
    <location>
        <begin position="80"/>
        <end position="101"/>
    </location>
</feature>
<reference evidence="2" key="1">
    <citation type="submission" date="2020-02" db="EMBL/GenBank/DDBJ databases">
        <authorList>
            <person name="Meier V. D."/>
        </authorList>
    </citation>
    <scope>NUCLEOTIDE SEQUENCE</scope>
    <source>
        <strain evidence="2">AVDCRST_MAG47</strain>
    </source>
</reference>
<dbReference type="AlphaFoldDB" id="A0A6J4MTB5"/>
<name>A0A6J4MTB5_9ACTN</name>
<proteinExistence type="predicted"/>
<feature type="compositionally biased region" description="Low complexity" evidence="1">
    <location>
        <begin position="9"/>
        <end position="19"/>
    </location>
</feature>
<feature type="non-terminal residue" evidence="2">
    <location>
        <position position="1"/>
    </location>
</feature>
<evidence type="ECO:0000313" key="2">
    <source>
        <dbReference type="EMBL" id="CAA9366223.1"/>
    </source>
</evidence>
<protein>
    <submittedName>
        <fullName evidence="2">Uncharacterized protein</fullName>
    </submittedName>
</protein>
<feature type="region of interest" description="Disordered" evidence="1">
    <location>
        <begin position="75"/>
        <end position="123"/>
    </location>
</feature>
<gene>
    <name evidence="2" type="ORF">AVDCRST_MAG47-611</name>
</gene>